<dbReference type="InterPro" id="IPR007466">
    <property type="entry name" value="Peptidyl-Arg-deiminase_porph"/>
</dbReference>
<dbReference type="AlphaFoldDB" id="A0A927FCG2"/>
<keyword evidence="3" id="KW-1185">Reference proteome</keyword>
<dbReference type="SUPFAM" id="SSF55909">
    <property type="entry name" value="Pentein"/>
    <property type="match status" value="1"/>
</dbReference>
<evidence type="ECO:0000256" key="1">
    <source>
        <dbReference type="ARBA" id="ARBA00022801"/>
    </source>
</evidence>
<evidence type="ECO:0000313" key="3">
    <source>
        <dbReference type="Proteomes" id="UP000622317"/>
    </source>
</evidence>
<dbReference type="GO" id="GO:0004668">
    <property type="term" value="F:protein-arginine deiminase activity"/>
    <property type="evidence" value="ECO:0007669"/>
    <property type="project" value="InterPro"/>
</dbReference>
<dbReference type="Gene3D" id="3.75.10.10">
    <property type="entry name" value="L-arginine/glycine Amidinotransferase, Chain A"/>
    <property type="match status" value="1"/>
</dbReference>
<dbReference type="GO" id="GO:0009446">
    <property type="term" value="P:putrescine biosynthetic process"/>
    <property type="evidence" value="ECO:0007669"/>
    <property type="project" value="InterPro"/>
</dbReference>
<dbReference type="EMBL" id="JACYFG010000061">
    <property type="protein sequence ID" value="MBD5782573.1"/>
    <property type="molecule type" value="Genomic_DNA"/>
</dbReference>
<keyword evidence="1" id="KW-0378">Hydrolase</keyword>
<reference evidence="2" key="1">
    <citation type="submission" date="2020-09" db="EMBL/GenBank/DDBJ databases">
        <title>Pelagicoccus enzymogenes sp. nov. with an EPS production, isolated from marine sediment.</title>
        <authorList>
            <person name="Feng X."/>
        </authorList>
    </citation>
    <scope>NUCLEOTIDE SEQUENCE</scope>
    <source>
        <strain evidence="2">NFK12</strain>
    </source>
</reference>
<organism evidence="2 3">
    <name type="scientific">Pelagicoccus enzymogenes</name>
    <dbReference type="NCBI Taxonomy" id="2773457"/>
    <lineage>
        <taxon>Bacteria</taxon>
        <taxon>Pseudomonadati</taxon>
        <taxon>Verrucomicrobiota</taxon>
        <taxon>Opitutia</taxon>
        <taxon>Puniceicoccales</taxon>
        <taxon>Pelagicoccaceae</taxon>
        <taxon>Pelagicoccus</taxon>
    </lineage>
</organism>
<dbReference type="GO" id="GO:0047632">
    <property type="term" value="F:agmatine deiminase activity"/>
    <property type="evidence" value="ECO:0007669"/>
    <property type="project" value="TreeGrafter"/>
</dbReference>
<dbReference type="PANTHER" id="PTHR31377">
    <property type="entry name" value="AGMATINE DEIMINASE-RELATED"/>
    <property type="match status" value="1"/>
</dbReference>
<accession>A0A927FCG2</accession>
<name>A0A927FCG2_9BACT</name>
<dbReference type="Proteomes" id="UP000622317">
    <property type="component" value="Unassembled WGS sequence"/>
</dbReference>
<evidence type="ECO:0000313" key="2">
    <source>
        <dbReference type="EMBL" id="MBD5782573.1"/>
    </source>
</evidence>
<gene>
    <name evidence="2" type="ORF">IEN85_23945</name>
</gene>
<sequence>MKTTLFFAAIFACVVSVSAQRELDSLPKERPAKRDAFSRSLPLPIRIPGEFGKLSAVLLSANEMVHFHPELFATLVGHISERAPVVAIVAGPEQILNGREALEEAGVDRDRVHFLVHQLDSMWIRDFGPIFIRRSDGSGAIVDTYYSARDELGSRPLDDQFPLVLANALGVQCSYVPIAMEGGNLVHNGNGLGVSSMKLIERNRFRNFSGDEFTGLMNTYFSLKTLTFVPSIPGEQTGHADMFMTFLNPKTVVIAKALEEETEQVRSHIERAAQLVSEQLVDGQPVQVHRIPLPPRKEGSWRSYTNVFYVNGLMLVPSYSDVDPKMEEEVFATYRKLLPKWDVVPIPADDLIETGGFLHCLTLGIPHFIDPNGLLEFTE</sequence>
<protein>
    <submittedName>
        <fullName evidence="2">Agmatine deiminase family protein</fullName>
    </submittedName>
</protein>
<comment type="caution">
    <text evidence="2">The sequence shown here is derived from an EMBL/GenBank/DDBJ whole genome shotgun (WGS) entry which is preliminary data.</text>
</comment>
<proteinExistence type="predicted"/>
<dbReference type="Pfam" id="PF04371">
    <property type="entry name" value="PAD_porph"/>
    <property type="match status" value="1"/>
</dbReference>
<dbReference type="PANTHER" id="PTHR31377:SF0">
    <property type="entry name" value="AGMATINE DEIMINASE-RELATED"/>
    <property type="match status" value="1"/>
</dbReference>
<dbReference type="RefSeq" id="WP_191619644.1">
    <property type="nucleotide sequence ID" value="NZ_JACYFG010000061.1"/>
</dbReference>